<dbReference type="Proteomes" id="UP000319143">
    <property type="component" value="Unassembled WGS sequence"/>
</dbReference>
<proteinExistence type="predicted"/>
<dbReference type="AlphaFoldDB" id="A0A5C6CUA9"/>
<evidence type="ECO:0000313" key="1">
    <source>
        <dbReference type="EMBL" id="TWU28008.1"/>
    </source>
</evidence>
<accession>A0A5C6CUA9</accession>
<protein>
    <submittedName>
        <fullName evidence="1">Uncharacterized protein</fullName>
    </submittedName>
</protein>
<name>A0A5C6CUA9_9BACT</name>
<reference evidence="1 2" key="1">
    <citation type="submission" date="2019-02" db="EMBL/GenBank/DDBJ databases">
        <title>Deep-cultivation of Planctomycetes and their phenomic and genomic characterization uncovers novel biology.</title>
        <authorList>
            <person name="Wiegand S."/>
            <person name="Jogler M."/>
            <person name="Boedeker C."/>
            <person name="Pinto D."/>
            <person name="Vollmers J."/>
            <person name="Rivas-Marin E."/>
            <person name="Kohn T."/>
            <person name="Peeters S.H."/>
            <person name="Heuer A."/>
            <person name="Rast P."/>
            <person name="Oberbeckmann S."/>
            <person name="Bunk B."/>
            <person name="Jeske O."/>
            <person name="Meyerdierks A."/>
            <person name="Storesund J.E."/>
            <person name="Kallscheuer N."/>
            <person name="Luecker S."/>
            <person name="Lage O.M."/>
            <person name="Pohl T."/>
            <person name="Merkel B.J."/>
            <person name="Hornburger P."/>
            <person name="Mueller R.-W."/>
            <person name="Bruemmer F."/>
            <person name="Labrenz M."/>
            <person name="Spormann A.M."/>
            <person name="Op Den Camp H."/>
            <person name="Overmann J."/>
            <person name="Amann R."/>
            <person name="Jetten M.S.M."/>
            <person name="Mascher T."/>
            <person name="Medema M.H."/>
            <person name="Devos D.P."/>
            <person name="Kaster A.-K."/>
            <person name="Ovreas L."/>
            <person name="Rohde M."/>
            <person name="Galperin M.Y."/>
            <person name="Jogler C."/>
        </authorList>
    </citation>
    <scope>NUCLEOTIDE SEQUENCE [LARGE SCALE GENOMIC DNA]</scope>
    <source>
        <strain evidence="1 2">Poly41</strain>
    </source>
</reference>
<evidence type="ECO:0000313" key="2">
    <source>
        <dbReference type="Proteomes" id="UP000319143"/>
    </source>
</evidence>
<dbReference type="EMBL" id="SJPV01000032">
    <property type="protein sequence ID" value="TWU28008.1"/>
    <property type="molecule type" value="Genomic_DNA"/>
</dbReference>
<sequence length="96" mass="10309">MCAAFNAILAPLSPKEVVQFLSCLIPGIYVYEALLPLGEVERSEGEGLSQPHFRPSLPLAALDPSRCAGRGSSCNSLLNNNLKTARPLRGQGWLDT</sequence>
<gene>
    <name evidence="1" type="ORF">Poly41_69480</name>
</gene>
<keyword evidence="2" id="KW-1185">Reference proteome</keyword>
<organism evidence="1 2">
    <name type="scientific">Novipirellula artificiosorum</name>
    <dbReference type="NCBI Taxonomy" id="2528016"/>
    <lineage>
        <taxon>Bacteria</taxon>
        <taxon>Pseudomonadati</taxon>
        <taxon>Planctomycetota</taxon>
        <taxon>Planctomycetia</taxon>
        <taxon>Pirellulales</taxon>
        <taxon>Pirellulaceae</taxon>
        <taxon>Novipirellula</taxon>
    </lineage>
</organism>
<comment type="caution">
    <text evidence="1">The sequence shown here is derived from an EMBL/GenBank/DDBJ whole genome shotgun (WGS) entry which is preliminary data.</text>
</comment>